<organism evidence="1 2">
    <name type="scientific">Persea americana</name>
    <name type="common">Avocado</name>
    <dbReference type="NCBI Taxonomy" id="3435"/>
    <lineage>
        <taxon>Eukaryota</taxon>
        <taxon>Viridiplantae</taxon>
        <taxon>Streptophyta</taxon>
        <taxon>Embryophyta</taxon>
        <taxon>Tracheophyta</taxon>
        <taxon>Spermatophyta</taxon>
        <taxon>Magnoliopsida</taxon>
        <taxon>Magnoliidae</taxon>
        <taxon>Laurales</taxon>
        <taxon>Lauraceae</taxon>
        <taxon>Persea</taxon>
    </lineage>
</organism>
<accession>A0ACC2K6X0</accession>
<name>A0ACC2K6X0_PERAE</name>
<dbReference type="EMBL" id="CM056820">
    <property type="protein sequence ID" value="KAJ8616679.1"/>
    <property type="molecule type" value="Genomic_DNA"/>
</dbReference>
<evidence type="ECO:0000313" key="1">
    <source>
        <dbReference type="EMBL" id="KAJ8616679.1"/>
    </source>
</evidence>
<evidence type="ECO:0000313" key="2">
    <source>
        <dbReference type="Proteomes" id="UP001234297"/>
    </source>
</evidence>
<protein>
    <submittedName>
        <fullName evidence="1">Uncharacterized protein</fullName>
    </submittedName>
</protein>
<comment type="caution">
    <text evidence="1">The sequence shown here is derived from an EMBL/GenBank/DDBJ whole genome shotgun (WGS) entry which is preliminary data.</text>
</comment>
<keyword evidence="2" id="KW-1185">Reference proteome</keyword>
<sequence length="236" mass="27620">MLGILKMSYSPEQRSSHWERLDKLKNNGIRICSYSFERRRRSRDEAEEQEDDHGEKAEAVNLVKSLMNLSHIKCFRFICDAKLFKLPYNLPTGHQFVHLKELSMILNFLDAEMVSLLLFLLRSCPNLQELALEGTCLNEHIPIEIDFWEKQRPPDCFINPLLRVYMHEISLSSKSVIGFVKFLLLNAHVLIGMTLDYIETPEHQLKDKVIINDLLRLKRASPQVLLDIKPYWNVTI</sequence>
<reference evidence="1 2" key="1">
    <citation type="journal article" date="2022" name="Hortic Res">
        <title>A haplotype resolved chromosomal level avocado genome allows analysis of novel avocado genes.</title>
        <authorList>
            <person name="Nath O."/>
            <person name="Fletcher S.J."/>
            <person name="Hayward A."/>
            <person name="Shaw L.M."/>
            <person name="Masouleh A.K."/>
            <person name="Furtado A."/>
            <person name="Henry R.J."/>
            <person name="Mitter N."/>
        </authorList>
    </citation>
    <scope>NUCLEOTIDE SEQUENCE [LARGE SCALE GENOMIC DNA]</scope>
    <source>
        <strain evidence="2">cv. Hass</strain>
    </source>
</reference>
<gene>
    <name evidence="1" type="ORF">MRB53_036051</name>
</gene>
<proteinExistence type="predicted"/>
<dbReference type="Proteomes" id="UP001234297">
    <property type="component" value="Chromosome 12"/>
</dbReference>